<name>A0A934NPT8_9NOCA</name>
<gene>
    <name evidence="1" type="ORF">JGU71_09520</name>
</gene>
<protein>
    <submittedName>
        <fullName evidence="1">NAD(P)/FAD-dependent oxidoreductase</fullName>
    </submittedName>
</protein>
<dbReference type="RefSeq" id="WP_199703839.1">
    <property type="nucleotide sequence ID" value="NZ_JAEMNV010000003.1"/>
</dbReference>
<dbReference type="AlphaFoldDB" id="A0A934NPT8"/>
<sequence length="499" mass="54562">MTNGSAAQTPTLERHHVVIVGAGFGGLGAGIKLSAKGIDDFVILDRGDEVGGTWRENTYPGVEADIPAVHYSYGHQPNARWSSAFAPGGELFAYAREVADRFELRQKIRFGTEVVSAVYDEDAREWTVEAADGSRFVARFVISCHGALSIPSRPEIPGLDDFEGKMMATQRWDHSYSVAGKRVAVIGTGASALQVIPTIAPETAHLTVYQRTPIWVMPKVNFAIPGALQKVFETVPLSQRIVRSIVSSTTAVAETVAVTHNKRLPYVTKAVAELAKAYLKSQVKDPELREKLTPTYGFGCKRPSMSNTYFSTFERDNVTLETTGIERITPTGIRTVDGNEVELDTIVLATGFKIFGLSYRIAGVGGTDLETQWDAERMASYEGVAVPGFPNFFLAPGPYGVIGFSWFDTIEICVSHAVDMIAKADADGVTRIEADADATAKFVKKMRKRVEHTVFMSPSCNNSNTYYLNKHGDAPYLRPETIVETQFAMRSASKGYVLS</sequence>
<dbReference type="InterPro" id="IPR051209">
    <property type="entry name" value="FAD-bind_Monooxygenase_sf"/>
</dbReference>
<dbReference type="PRINTS" id="PR00411">
    <property type="entry name" value="PNDRDTASEI"/>
</dbReference>
<evidence type="ECO:0000313" key="1">
    <source>
        <dbReference type="EMBL" id="MBJ8339124.1"/>
    </source>
</evidence>
<accession>A0A934NPT8</accession>
<proteinExistence type="predicted"/>
<evidence type="ECO:0000313" key="2">
    <source>
        <dbReference type="Proteomes" id="UP000655868"/>
    </source>
</evidence>
<dbReference type="SUPFAM" id="SSF51905">
    <property type="entry name" value="FAD/NAD(P)-binding domain"/>
    <property type="match status" value="1"/>
</dbReference>
<dbReference type="PANTHER" id="PTHR42877">
    <property type="entry name" value="L-ORNITHINE N(5)-MONOOXYGENASE-RELATED"/>
    <property type="match status" value="1"/>
</dbReference>
<dbReference type="Proteomes" id="UP000655868">
    <property type="component" value="Unassembled WGS sequence"/>
</dbReference>
<reference evidence="1" key="1">
    <citation type="submission" date="2020-12" db="EMBL/GenBank/DDBJ databases">
        <title>Antrihabitans popcorni sp. nov. and Antrihabitans auranticaus sp. nov., isolated from a larva cave.</title>
        <authorList>
            <person name="Lee S.D."/>
            <person name="Kim I.S."/>
        </authorList>
    </citation>
    <scope>NUCLEOTIDE SEQUENCE</scope>
    <source>
        <strain evidence="1">YC3-6</strain>
    </source>
</reference>
<keyword evidence="2" id="KW-1185">Reference proteome</keyword>
<dbReference type="Gene3D" id="3.50.50.60">
    <property type="entry name" value="FAD/NAD(P)-binding domain"/>
    <property type="match status" value="2"/>
</dbReference>
<dbReference type="InterPro" id="IPR036188">
    <property type="entry name" value="FAD/NAD-bd_sf"/>
</dbReference>
<dbReference type="PANTHER" id="PTHR42877:SF4">
    <property type="entry name" value="FAD_NAD(P)-BINDING DOMAIN-CONTAINING PROTEIN-RELATED"/>
    <property type="match status" value="1"/>
</dbReference>
<dbReference type="EMBL" id="JAEMNV010000003">
    <property type="protein sequence ID" value="MBJ8339124.1"/>
    <property type="molecule type" value="Genomic_DNA"/>
</dbReference>
<organism evidence="1 2">
    <name type="scientific">Antrihabitans stalagmiti</name>
    <dbReference type="NCBI Taxonomy" id="2799499"/>
    <lineage>
        <taxon>Bacteria</taxon>
        <taxon>Bacillati</taxon>
        <taxon>Actinomycetota</taxon>
        <taxon>Actinomycetes</taxon>
        <taxon>Mycobacteriales</taxon>
        <taxon>Nocardiaceae</taxon>
        <taxon>Antrihabitans</taxon>
    </lineage>
</organism>
<dbReference type="Pfam" id="PF13738">
    <property type="entry name" value="Pyr_redox_3"/>
    <property type="match status" value="1"/>
</dbReference>
<comment type="caution">
    <text evidence="1">The sequence shown here is derived from an EMBL/GenBank/DDBJ whole genome shotgun (WGS) entry which is preliminary data.</text>
</comment>